<dbReference type="Proteomes" id="UP001152795">
    <property type="component" value="Unassembled WGS sequence"/>
</dbReference>
<dbReference type="EMBL" id="CACRXK020002375">
    <property type="protein sequence ID" value="CAB3994024.1"/>
    <property type="molecule type" value="Genomic_DNA"/>
</dbReference>
<comment type="caution">
    <text evidence="3">The sequence shown here is derived from an EMBL/GenBank/DDBJ whole genome shotgun (WGS) entry which is preliminary data.</text>
</comment>
<dbReference type="Pfam" id="PF20478">
    <property type="entry name" value="P2RX7_C"/>
    <property type="match status" value="1"/>
</dbReference>
<feature type="domain" description="P2X purinoreceptor 7 intracellular" evidence="2">
    <location>
        <begin position="40"/>
        <end position="130"/>
    </location>
</feature>
<evidence type="ECO:0000313" key="4">
    <source>
        <dbReference type="Proteomes" id="UP001152795"/>
    </source>
</evidence>
<reference evidence="3" key="1">
    <citation type="submission" date="2020-04" db="EMBL/GenBank/DDBJ databases">
        <authorList>
            <person name="Alioto T."/>
            <person name="Alioto T."/>
            <person name="Gomez Garrido J."/>
        </authorList>
    </citation>
    <scope>NUCLEOTIDE SEQUENCE</scope>
    <source>
        <strain evidence="3">A484AB</strain>
    </source>
</reference>
<sequence>MASMQRSENKDVVCSEELGIEPYMFEPNKGEDEESSDNSTQYSTTEEEELDDEFETADAWRISSLQWCKCGKCTIMKKAIESFCFHEKSLEYDEYDENLTAAQNQGLDCFTSLSSFQQNMLSKDVLEVVYFS</sequence>
<protein>
    <recommendedName>
        <fullName evidence="2">P2X purinoreceptor 7 intracellular domain-containing protein</fullName>
    </recommendedName>
</protein>
<feature type="compositionally biased region" description="Acidic residues" evidence="1">
    <location>
        <begin position="45"/>
        <end position="54"/>
    </location>
</feature>
<organism evidence="3 4">
    <name type="scientific">Paramuricea clavata</name>
    <name type="common">Red gorgonian</name>
    <name type="synonym">Violescent sea-whip</name>
    <dbReference type="NCBI Taxonomy" id="317549"/>
    <lineage>
        <taxon>Eukaryota</taxon>
        <taxon>Metazoa</taxon>
        <taxon>Cnidaria</taxon>
        <taxon>Anthozoa</taxon>
        <taxon>Octocorallia</taxon>
        <taxon>Malacalcyonacea</taxon>
        <taxon>Plexauridae</taxon>
        <taxon>Paramuricea</taxon>
    </lineage>
</organism>
<gene>
    <name evidence="3" type="ORF">PACLA_8A054672</name>
</gene>
<dbReference type="PANTHER" id="PTHR36981:SF9">
    <property type="entry name" value="NANOR-RELATED"/>
    <property type="match status" value="1"/>
</dbReference>
<accession>A0A7D9DV27</accession>
<evidence type="ECO:0000256" key="1">
    <source>
        <dbReference type="SAM" id="MobiDB-lite"/>
    </source>
</evidence>
<dbReference type="PANTHER" id="PTHR36981">
    <property type="entry name" value="ZGC:195170"/>
    <property type="match status" value="1"/>
</dbReference>
<name>A0A7D9DV27_PARCT</name>
<feature type="region of interest" description="Disordered" evidence="1">
    <location>
        <begin position="1"/>
        <end position="54"/>
    </location>
</feature>
<evidence type="ECO:0000313" key="3">
    <source>
        <dbReference type="EMBL" id="CAB3994024.1"/>
    </source>
</evidence>
<dbReference type="AlphaFoldDB" id="A0A7D9DV27"/>
<keyword evidence="4" id="KW-1185">Reference proteome</keyword>
<proteinExistence type="predicted"/>
<dbReference type="OrthoDB" id="5985950at2759"/>
<evidence type="ECO:0000259" key="2">
    <source>
        <dbReference type="Pfam" id="PF20478"/>
    </source>
</evidence>
<dbReference type="InterPro" id="IPR046815">
    <property type="entry name" value="P2RX7_C"/>
</dbReference>